<dbReference type="RefSeq" id="WP_205712657.1">
    <property type="nucleotide sequence ID" value="NZ_SIJK02000023.1"/>
</dbReference>
<comment type="caution">
    <text evidence="2">The sequence shown here is derived from an EMBL/GenBank/DDBJ whole genome shotgun (WGS) entry which is preliminary data.</text>
</comment>
<feature type="non-terminal residue" evidence="2">
    <location>
        <position position="1"/>
    </location>
</feature>
<evidence type="ECO:0000313" key="3">
    <source>
        <dbReference type="Proteomes" id="UP001193081"/>
    </source>
</evidence>
<name>A0ABS4DB91_9CHLR</name>
<protein>
    <submittedName>
        <fullName evidence="2">Uncharacterized protein</fullName>
    </submittedName>
</protein>
<dbReference type="Proteomes" id="UP001193081">
    <property type="component" value="Unassembled WGS sequence"/>
</dbReference>
<dbReference type="EMBL" id="SIJK02000023">
    <property type="protein sequence ID" value="MBP1466716.1"/>
    <property type="molecule type" value="Genomic_DNA"/>
</dbReference>
<keyword evidence="1" id="KW-0472">Membrane</keyword>
<keyword evidence="3" id="KW-1185">Reference proteome</keyword>
<gene>
    <name evidence="2" type="ORF">EYB53_013450</name>
</gene>
<reference evidence="2 3" key="1">
    <citation type="submission" date="2021-03" db="EMBL/GenBank/DDBJ databases">
        <authorList>
            <person name="Grouzdev D.S."/>
        </authorList>
    </citation>
    <scope>NUCLEOTIDE SEQUENCE [LARGE SCALE GENOMIC DNA]</scope>
    <source>
        <strain evidence="2 3">M50-1</strain>
    </source>
</reference>
<keyword evidence="1" id="KW-0812">Transmembrane</keyword>
<proteinExistence type="predicted"/>
<feature type="transmembrane region" description="Helical" evidence="1">
    <location>
        <begin position="73"/>
        <end position="92"/>
    </location>
</feature>
<organism evidence="2 3">
    <name type="scientific">Candidatus Chloroploca mongolica</name>
    <dbReference type="NCBI Taxonomy" id="2528176"/>
    <lineage>
        <taxon>Bacteria</taxon>
        <taxon>Bacillati</taxon>
        <taxon>Chloroflexota</taxon>
        <taxon>Chloroflexia</taxon>
        <taxon>Chloroflexales</taxon>
        <taxon>Chloroflexineae</taxon>
        <taxon>Oscillochloridaceae</taxon>
        <taxon>Candidatus Chloroploca</taxon>
    </lineage>
</organism>
<evidence type="ECO:0000256" key="1">
    <source>
        <dbReference type="SAM" id="Phobius"/>
    </source>
</evidence>
<keyword evidence="1" id="KW-1133">Transmembrane helix</keyword>
<evidence type="ECO:0000313" key="2">
    <source>
        <dbReference type="EMBL" id="MBP1466716.1"/>
    </source>
</evidence>
<accession>A0ABS4DB91</accession>
<sequence>GASVGVSVGASVGVSVGASVGVSVGAVVIVDLGVSKTGIVFVAFTGCIEEGAGSDDSATRELLEGHISIMKKIMPVTIIAICVSWLFSINLAKLGSFDNG</sequence>